<comment type="caution">
    <text evidence="6">The sequence shown here is derived from an EMBL/GenBank/DDBJ whole genome shotgun (WGS) entry which is preliminary data.</text>
</comment>
<evidence type="ECO:0000256" key="1">
    <source>
        <dbReference type="ARBA" id="ARBA00012928"/>
    </source>
</evidence>
<evidence type="ECO:0000313" key="7">
    <source>
        <dbReference type="Proteomes" id="UP001165378"/>
    </source>
</evidence>
<evidence type="ECO:0000256" key="2">
    <source>
        <dbReference type="ARBA" id="ARBA00022679"/>
    </source>
</evidence>
<keyword evidence="4" id="KW-0862">Zinc</keyword>
<dbReference type="SUPFAM" id="SSF52467">
    <property type="entry name" value="DHS-like NAD/FAD-binding domain"/>
    <property type="match status" value="1"/>
</dbReference>
<feature type="binding site" evidence="4">
    <location>
        <position position="128"/>
    </location>
    <ligand>
        <name>Zn(2+)</name>
        <dbReference type="ChEBI" id="CHEBI:29105"/>
    </ligand>
</feature>
<dbReference type="RefSeq" id="WP_235050022.1">
    <property type="nucleotide sequence ID" value="NZ_JAKFHA010000001.1"/>
</dbReference>
<dbReference type="Pfam" id="PF02146">
    <property type="entry name" value="SIR2"/>
    <property type="match status" value="1"/>
</dbReference>
<dbReference type="PANTHER" id="PTHR11085">
    <property type="entry name" value="NAD-DEPENDENT PROTEIN DEACYLASE SIRTUIN-5, MITOCHONDRIAL-RELATED"/>
    <property type="match status" value="1"/>
</dbReference>
<proteinExistence type="predicted"/>
<dbReference type="InterPro" id="IPR050134">
    <property type="entry name" value="NAD-dep_sirtuin_deacylases"/>
</dbReference>
<dbReference type="GO" id="GO:0046872">
    <property type="term" value="F:metal ion binding"/>
    <property type="evidence" value="ECO:0007669"/>
    <property type="project" value="UniProtKB-KW"/>
</dbReference>
<protein>
    <recommendedName>
        <fullName evidence="1">protein acetyllysine N-acetyltransferase</fullName>
        <ecNumber evidence="1">2.3.1.286</ecNumber>
    </recommendedName>
</protein>
<keyword evidence="7" id="KW-1185">Reference proteome</keyword>
<evidence type="ECO:0000256" key="3">
    <source>
        <dbReference type="ARBA" id="ARBA00023027"/>
    </source>
</evidence>
<accession>A0AA41PW21</accession>
<dbReference type="EC" id="2.3.1.286" evidence="1"/>
<evidence type="ECO:0000313" key="6">
    <source>
        <dbReference type="EMBL" id="MCF2525954.1"/>
    </source>
</evidence>
<dbReference type="GO" id="GO:0070403">
    <property type="term" value="F:NAD+ binding"/>
    <property type="evidence" value="ECO:0007669"/>
    <property type="project" value="InterPro"/>
</dbReference>
<dbReference type="CDD" id="cd01407">
    <property type="entry name" value="SIR2-fam"/>
    <property type="match status" value="1"/>
</dbReference>
<dbReference type="AlphaFoldDB" id="A0AA41PW21"/>
<dbReference type="Gene3D" id="2.20.28.200">
    <property type="match status" value="1"/>
</dbReference>
<gene>
    <name evidence="6" type="ORF">LZ495_01775</name>
</gene>
<evidence type="ECO:0000259" key="5">
    <source>
        <dbReference type="PROSITE" id="PS50305"/>
    </source>
</evidence>
<dbReference type="InterPro" id="IPR003000">
    <property type="entry name" value="Sirtuin"/>
</dbReference>
<feature type="active site" description="Proton acceptor" evidence="4">
    <location>
        <position position="117"/>
    </location>
</feature>
<dbReference type="InterPro" id="IPR029035">
    <property type="entry name" value="DHS-like_NAD/FAD-binding_dom"/>
</dbReference>
<feature type="binding site" evidence="4">
    <location>
        <position position="153"/>
    </location>
    <ligand>
        <name>Zn(2+)</name>
        <dbReference type="ChEBI" id="CHEBI:29105"/>
    </ligand>
</feature>
<dbReference type="GO" id="GO:0017136">
    <property type="term" value="F:histone deacetylase activity, NAD-dependent"/>
    <property type="evidence" value="ECO:0007669"/>
    <property type="project" value="TreeGrafter"/>
</dbReference>
<keyword evidence="2" id="KW-0808">Transferase</keyword>
<dbReference type="PANTHER" id="PTHR11085:SF4">
    <property type="entry name" value="NAD-DEPENDENT PROTEIN DEACYLASE"/>
    <property type="match status" value="1"/>
</dbReference>
<keyword evidence="3" id="KW-0520">NAD</keyword>
<evidence type="ECO:0000256" key="4">
    <source>
        <dbReference type="PROSITE-ProRule" id="PRU00236"/>
    </source>
</evidence>
<name>A0AA41PW21_9ACTN</name>
<feature type="binding site" evidence="4">
    <location>
        <position position="150"/>
    </location>
    <ligand>
        <name>Zn(2+)</name>
        <dbReference type="ChEBI" id="CHEBI:29105"/>
    </ligand>
</feature>
<reference evidence="6" key="1">
    <citation type="submission" date="2022-01" db="EMBL/GenBank/DDBJ databases">
        <title>Genome-Based Taxonomic Classification of the Phylum Actinobacteria.</title>
        <authorList>
            <person name="Gao Y."/>
        </authorList>
    </citation>
    <scope>NUCLEOTIDE SEQUENCE</scope>
    <source>
        <strain evidence="6">KLBMP 8922</strain>
    </source>
</reference>
<organism evidence="6 7">
    <name type="scientific">Yinghuangia soli</name>
    <dbReference type="NCBI Taxonomy" id="2908204"/>
    <lineage>
        <taxon>Bacteria</taxon>
        <taxon>Bacillati</taxon>
        <taxon>Actinomycetota</taxon>
        <taxon>Actinomycetes</taxon>
        <taxon>Kitasatosporales</taxon>
        <taxon>Streptomycetaceae</taxon>
        <taxon>Yinghuangia</taxon>
    </lineage>
</organism>
<keyword evidence="4" id="KW-0479">Metal-binding</keyword>
<dbReference type="EMBL" id="JAKFHA010000001">
    <property type="protein sequence ID" value="MCF2525954.1"/>
    <property type="molecule type" value="Genomic_DNA"/>
</dbReference>
<dbReference type="PROSITE" id="PS50305">
    <property type="entry name" value="SIRTUIN"/>
    <property type="match status" value="1"/>
</dbReference>
<dbReference type="Proteomes" id="UP001165378">
    <property type="component" value="Unassembled WGS sequence"/>
</dbReference>
<dbReference type="Gene3D" id="3.40.50.1220">
    <property type="entry name" value="TPP-binding domain"/>
    <property type="match status" value="1"/>
</dbReference>
<feature type="domain" description="Deacetylase sirtuin-type" evidence="5">
    <location>
        <begin position="1"/>
        <end position="248"/>
    </location>
</feature>
<feature type="binding site" evidence="4">
    <location>
        <position position="125"/>
    </location>
    <ligand>
        <name>Zn(2+)</name>
        <dbReference type="ChEBI" id="CHEBI:29105"/>
    </ligand>
</feature>
<dbReference type="InterPro" id="IPR026590">
    <property type="entry name" value="Ssirtuin_cat_dom"/>
</dbReference>
<sequence>MADTLKKTYTRVVALTGAGISTDSGIPDFRGPEGLWTRAPRALQMVDAASFLTDREVRCAFWSWCAEGHGRAYEPNDAHRALVDLAAGGLLAGIVTQNVDGLHQAAGSDPATVHEVHGTMATTCCQRCGGRTATTEVVARVREGETEPLCLCCGGVLKPDAVFFGDLLDRGVFAMAAALAGSCDLMLAAGSSLEVQPAAGLCDKAVAAGADLVIVNAGPTGYDGVATAVLREPIGTALPGLVRDLLADRS</sequence>